<accession>A0A5D8ZGG2</accession>
<reference evidence="1 2" key="1">
    <citation type="submission" date="2019-08" db="EMBL/GenBank/DDBJ databases">
        <title>Draft genome sequence of Chryseobacterium sp. Gsoil 183.</title>
        <authorList>
            <person name="Im W.-T."/>
        </authorList>
    </citation>
    <scope>NUCLEOTIDE SEQUENCE [LARGE SCALE GENOMIC DNA]</scope>
    <source>
        <strain evidence="1 2">Gsoil 183</strain>
    </source>
</reference>
<evidence type="ECO:0000313" key="1">
    <source>
        <dbReference type="EMBL" id="TZF94075.1"/>
    </source>
</evidence>
<evidence type="ECO:0000313" key="2">
    <source>
        <dbReference type="Proteomes" id="UP000323884"/>
    </source>
</evidence>
<dbReference type="EMBL" id="VTRU01000004">
    <property type="protein sequence ID" value="TZF94075.1"/>
    <property type="molecule type" value="Genomic_DNA"/>
</dbReference>
<dbReference type="OrthoDB" id="1233287at2"/>
<dbReference type="Proteomes" id="UP000323884">
    <property type="component" value="Unassembled WGS sequence"/>
</dbReference>
<comment type="caution">
    <text evidence="1">The sequence shown here is derived from an EMBL/GenBank/DDBJ whole genome shotgun (WGS) entry which is preliminary data.</text>
</comment>
<gene>
    <name evidence="1" type="ORF">FW781_15715</name>
</gene>
<protein>
    <submittedName>
        <fullName evidence="1">Uncharacterized protein</fullName>
    </submittedName>
</protein>
<keyword evidence="2" id="KW-1185">Reference proteome</keyword>
<name>A0A5D8ZGG2_9FLAO</name>
<proteinExistence type="predicted"/>
<sequence>MGTGNSVGEYSPGKPSLKIIPTISMACEKIKVLPTKTKTLLYLRVSGESKKDWGGNYSLIIKPSSPNIKLSTSKYDKIEEGWLLKTYVECNETITNAYLKMYIDGVESNTIYISFNNVKGKDIFNNTERNRLISENKYVSNQVDSKTGHSEYAGNYCMGAAERGISELLLEYKSVYSVERGTHKRRNEVSFFRKTAFDRGDNMKKNGFVKLSWEFENYKINQSDREKINSSKDYKEAEKKFYEVDQTIISISDKGKDQLYQLFLKDILEIGYHVYYFTVAGGFHTLLLVIDATKGICSSTYIMYDQHGEKKKGQGDLKEIGEGLRAQTSHNFANSCLNRYSIGKTKHWDSIITKVWKIQKK</sequence>
<dbReference type="RefSeq" id="WP_149388309.1">
    <property type="nucleotide sequence ID" value="NZ_VTRU01000004.1"/>
</dbReference>
<dbReference type="AlphaFoldDB" id="A0A5D8ZGG2"/>
<organism evidence="1 2">
    <name type="scientific">Chryseobacterium panacisoli</name>
    <dbReference type="NCBI Taxonomy" id="1807141"/>
    <lineage>
        <taxon>Bacteria</taxon>
        <taxon>Pseudomonadati</taxon>
        <taxon>Bacteroidota</taxon>
        <taxon>Flavobacteriia</taxon>
        <taxon>Flavobacteriales</taxon>
        <taxon>Weeksellaceae</taxon>
        <taxon>Chryseobacterium group</taxon>
        <taxon>Chryseobacterium</taxon>
    </lineage>
</organism>